<comment type="subcellular location">
    <subcellularLocation>
        <location evidence="1">Cell membrane</location>
        <topology evidence="1">Multi-pass membrane protein</topology>
    </subcellularLocation>
</comment>
<feature type="transmembrane region" description="Helical" evidence="8">
    <location>
        <begin position="141"/>
        <end position="158"/>
    </location>
</feature>
<feature type="transmembrane region" description="Helical" evidence="8">
    <location>
        <begin position="223"/>
        <end position="245"/>
    </location>
</feature>
<feature type="transmembrane region" description="Helical" evidence="8">
    <location>
        <begin position="257"/>
        <end position="275"/>
    </location>
</feature>
<sequence>MRRVADTDQSTEEHAAAQYRIGVIGGIGAYTMWGLFPLFFHRLEPTSPLEIIGHRVIWTAVLMVGVLSLGAGWGWVRPLLADRRRTVSVALAGVLLSANWLIYVWAVTNDRVVDASLGYFINPLVTVLLGVLVLHERLRPLQWAAVIAGAVSVLVLVLGYGSVPWVSLGLAASFGTYGLLKKQVGLGAVEALTAETFAVVPLALGGMGWALVAGELDFPAAPISMKLLLLAAGAVTAAPLLAFGVATNRIPLSIIGLLQYLTPIIQFILGVFVFGEEVPPARLAGFACVWVALALLSADGLRQGHRQAGVRRAARTTATAAVQKAKTDGR</sequence>
<keyword evidence="5 8" id="KW-0812">Transmembrane</keyword>
<keyword evidence="6 8" id="KW-1133">Transmembrane helix</keyword>
<dbReference type="Pfam" id="PF00892">
    <property type="entry name" value="EamA"/>
    <property type="match status" value="1"/>
</dbReference>
<dbReference type="GO" id="GO:0005886">
    <property type="term" value="C:plasma membrane"/>
    <property type="evidence" value="ECO:0007669"/>
    <property type="project" value="UniProtKB-SubCell"/>
</dbReference>
<reference evidence="10 11" key="1">
    <citation type="journal article" date="2013" name="ISME J.">
        <title>Metabolic model for the filamentous 'Candidatus Microthrix parvicella' based on genomic and metagenomic analyses.</title>
        <authorList>
            <person name="Jon McIlroy S."/>
            <person name="Kristiansen R."/>
            <person name="Albertsen M."/>
            <person name="Michael Karst S."/>
            <person name="Rossetti S."/>
            <person name="Lund Nielsen J."/>
            <person name="Tandoi V."/>
            <person name="James Seviour R."/>
            <person name="Nielsen P.H."/>
        </authorList>
    </citation>
    <scope>NUCLEOTIDE SEQUENCE [LARGE SCALE GENOMIC DNA]</scope>
    <source>
        <strain evidence="10 11">RN1</strain>
    </source>
</reference>
<organism evidence="10 11">
    <name type="scientific">Candidatus Neomicrothrix parvicella RN1</name>
    <dbReference type="NCBI Taxonomy" id="1229780"/>
    <lineage>
        <taxon>Bacteria</taxon>
        <taxon>Bacillati</taxon>
        <taxon>Actinomycetota</taxon>
        <taxon>Acidimicrobiia</taxon>
        <taxon>Acidimicrobiales</taxon>
        <taxon>Microthrixaceae</taxon>
        <taxon>Candidatus Neomicrothrix</taxon>
    </lineage>
</organism>
<feature type="transmembrane region" description="Helical" evidence="8">
    <location>
        <begin position="87"/>
        <end position="105"/>
    </location>
</feature>
<feature type="transmembrane region" description="Helical" evidence="8">
    <location>
        <begin position="52"/>
        <end position="75"/>
    </location>
</feature>
<evidence type="ECO:0000256" key="4">
    <source>
        <dbReference type="ARBA" id="ARBA00022475"/>
    </source>
</evidence>
<evidence type="ECO:0000256" key="7">
    <source>
        <dbReference type="ARBA" id="ARBA00023136"/>
    </source>
</evidence>
<evidence type="ECO:0000256" key="2">
    <source>
        <dbReference type="ARBA" id="ARBA00007362"/>
    </source>
</evidence>
<evidence type="ECO:0000259" key="9">
    <source>
        <dbReference type="Pfam" id="PF00892"/>
    </source>
</evidence>
<gene>
    <name evidence="10" type="primary">yojE</name>
    <name evidence="10" type="ORF">BN381_80186</name>
</gene>
<protein>
    <submittedName>
        <fullName evidence="10">Putative integral inner membrane protein</fullName>
    </submittedName>
</protein>
<keyword evidence="4" id="KW-1003">Cell membrane</keyword>
<dbReference type="PANTHER" id="PTHR22911:SF137">
    <property type="entry name" value="SOLUTE CARRIER FAMILY 35 MEMBER G2-RELATED"/>
    <property type="match status" value="1"/>
</dbReference>
<dbReference type="NCBIfam" id="TIGR00688">
    <property type="entry name" value="rarD"/>
    <property type="match status" value="1"/>
</dbReference>
<keyword evidence="7 8" id="KW-0472">Membrane</keyword>
<keyword evidence="3" id="KW-0813">Transport</keyword>
<dbReference type="AlphaFoldDB" id="R4Z6U3"/>
<keyword evidence="11" id="KW-1185">Reference proteome</keyword>
<comment type="caution">
    <text evidence="10">The sequence shown here is derived from an EMBL/GenBank/DDBJ whole genome shotgun (WGS) entry which is preliminary data.</text>
</comment>
<feature type="transmembrane region" description="Helical" evidence="8">
    <location>
        <begin position="281"/>
        <end position="301"/>
    </location>
</feature>
<evidence type="ECO:0000313" key="11">
    <source>
        <dbReference type="Proteomes" id="UP000018291"/>
    </source>
</evidence>
<accession>R4Z6U3</accession>
<dbReference type="InterPro" id="IPR000620">
    <property type="entry name" value="EamA_dom"/>
</dbReference>
<comment type="similarity">
    <text evidence="2">Belongs to the EamA transporter family.</text>
</comment>
<evidence type="ECO:0000256" key="3">
    <source>
        <dbReference type="ARBA" id="ARBA00022448"/>
    </source>
</evidence>
<feature type="transmembrane region" description="Helical" evidence="8">
    <location>
        <begin position="21"/>
        <end position="40"/>
    </location>
</feature>
<dbReference type="EMBL" id="CANL01000078">
    <property type="protein sequence ID" value="CCM65656.1"/>
    <property type="molecule type" value="Genomic_DNA"/>
</dbReference>
<proteinExistence type="inferred from homology"/>
<name>R4Z6U3_9ACTN</name>
<evidence type="ECO:0000256" key="6">
    <source>
        <dbReference type="ARBA" id="ARBA00022989"/>
    </source>
</evidence>
<dbReference type="InterPro" id="IPR004626">
    <property type="entry name" value="RarD"/>
</dbReference>
<evidence type="ECO:0000256" key="5">
    <source>
        <dbReference type="ARBA" id="ARBA00022692"/>
    </source>
</evidence>
<feature type="transmembrane region" description="Helical" evidence="8">
    <location>
        <begin position="117"/>
        <end position="134"/>
    </location>
</feature>
<dbReference type="eggNOG" id="COG2962">
    <property type="taxonomic scope" value="Bacteria"/>
</dbReference>
<dbReference type="InterPro" id="IPR037185">
    <property type="entry name" value="EmrE-like"/>
</dbReference>
<evidence type="ECO:0000256" key="1">
    <source>
        <dbReference type="ARBA" id="ARBA00004651"/>
    </source>
</evidence>
<evidence type="ECO:0000256" key="8">
    <source>
        <dbReference type="SAM" id="Phobius"/>
    </source>
</evidence>
<feature type="domain" description="EamA" evidence="9">
    <location>
        <begin position="21"/>
        <end position="157"/>
    </location>
</feature>
<dbReference type="STRING" id="1229780.BN381_80186"/>
<dbReference type="Proteomes" id="UP000018291">
    <property type="component" value="Unassembled WGS sequence"/>
</dbReference>
<dbReference type="HOGENOM" id="CLU_054508_1_0_11"/>
<dbReference type="PANTHER" id="PTHR22911">
    <property type="entry name" value="ACYL-MALONYL CONDENSING ENZYME-RELATED"/>
    <property type="match status" value="1"/>
</dbReference>
<evidence type="ECO:0000313" key="10">
    <source>
        <dbReference type="EMBL" id="CCM65656.1"/>
    </source>
</evidence>
<dbReference type="SUPFAM" id="SSF103481">
    <property type="entry name" value="Multidrug resistance efflux transporter EmrE"/>
    <property type="match status" value="2"/>
</dbReference>